<name>A0ABY6IV41_9BACT</name>
<dbReference type="EMBL" id="CP107006">
    <property type="protein sequence ID" value="UYQ91233.1"/>
    <property type="molecule type" value="Genomic_DNA"/>
</dbReference>
<evidence type="ECO:0000256" key="1">
    <source>
        <dbReference type="SAM" id="MobiDB-lite"/>
    </source>
</evidence>
<feature type="region of interest" description="Disordered" evidence="1">
    <location>
        <begin position="44"/>
        <end position="69"/>
    </location>
</feature>
<dbReference type="InterPro" id="IPR011042">
    <property type="entry name" value="6-blade_b-propeller_TolB-like"/>
</dbReference>
<organism evidence="3 4">
    <name type="scientific">Chitinophaga horti</name>
    <dbReference type="NCBI Taxonomy" id="2920382"/>
    <lineage>
        <taxon>Bacteria</taxon>
        <taxon>Pseudomonadati</taxon>
        <taxon>Bacteroidota</taxon>
        <taxon>Chitinophagia</taxon>
        <taxon>Chitinophagales</taxon>
        <taxon>Chitinophagaceae</taxon>
        <taxon>Chitinophaga</taxon>
    </lineage>
</organism>
<proteinExistence type="predicted"/>
<feature type="signal peptide" evidence="2">
    <location>
        <begin position="1"/>
        <end position="20"/>
    </location>
</feature>
<reference evidence="3" key="1">
    <citation type="submission" date="2022-10" db="EMBL/GenBank/DDBJ databases">
        <title>Chitinophaga sp. nov., isolated from soil.</title>
        <authorList>
            <person name="Jeon C.O."/>
        </authorList>
    </citation>
    <scope>NUCLEOTIDE SEQUENCE</scope>
    <source>
        <strain evidence="3">R8</strain>
    </source>
</reference>
<keyword evidence="2" id="KW-0732">Signal</keyword>
<dbReference type="PANTHER" id="PTHR13833:SF71">
    <property type="entry name" value="NHL DOMAIN-CONTAINING PROTEIN"/>
    <property type="match status" value="1"/>
</dbReference>
<feature type="chain" id="PRO_5047076463" description="NHL repeat-containing protein" evidence="2">
    <location>
        <begin position="21"/>
        <end position="422"/>
    </location>
</feature>
<dbReference type="SUPFAM" id="SSF63829">
    <property type="entry name" value="Calcium-dependent phosphotriesterase"/>
    <property type="match status" value="1"/>
</dbReference>
<feature type="compositionally biased region" description="Basic and acidic residues" evidence="1">
    <location>
        <begin position="44"/>
        <end position="63"/>
    </location>
</feature>
<keyword evidence="4" id="KW-1185">Reference proteome</keyword>
<gene>
    <name evidence="3" type="ORF">MKQ68_14145</name>
</gene>
<evidence type="ECO:0000313" key="3">
    <source>
        <dbReference type="EMBL" id="UYQ91233.1"/>
    </source>
</evidence>
<dbReference type="SUPFAM" id="SSF101898">
    <property type="entry name" value="NHL repeat"/>
    <property type="match status" value="1"/>
</dbReference>
<evidence type="ECO:0000313" key="4">
    <source>
        <dbReference type="Proteomes" id="UP001162741"/>
    </source>
</evidence>
<sequence>MKKLILLLAATMIVTAPLQAQLLKKITDKVNSAVQQSIDKSLDKNAEKTVQKPGDKSVDKTKEGAAAPLSFPPEANVVNRPAYLAIDSKDNMYVIDRDGTVMITPDGTVKRIHNIGGSQIVIDRNDNMFYMYGSTINKLKVVNGNCEIEYYGGDKNYGGFEDGDVKAAKFNSFRSAAIGSNGDIYFADVASSCLKSVGGVKTGQVAFEPGIPAKLRTDGGWDYWCIIRKVSNGKVTTLKNSDGQYLLLCLSGMSVDKDDNIIFSGGGISRAVRKLNTKTMQVSTMAGKPYKRDWCPVYTTGDTSKAELFDPGYLIIDKKGDIVYADNRSHRITKIADGKVITLAGNGAIADCGKNIGGFAEEGHKDGKALTALFNFPACMAYDSKGNLFIVDRKNSVIRKLTPDGIVSSFTPFDRSKADISN</sequence>
<protein>
    <recommendedName>
        <fullName evidence="5">NHL repeat-containing protein</fullName>
    </recommendedName>
</protein>
<dbReference type="RefSeq" id="WP_264279702.1">
    <property type="nucleotide sequence ID" value="NZ_CP107006.1"/>
</dbReference>
<evidence type="ECO:0008006" key="5">
    <source>
        <dbReference type="Google" id="ProtNLM"/>
    </source>
</evidence>
<evidence type="ECO:0000256" key="2">
    <source>
        <dbReference type="SAM" id="SignalP"/>
    </source>
</evidence>
<dbReference type="Gene3D" id="2.120.10.30">
    <property type="entry name" value="TolB, C-terminal domain"/>
    <property type="match status" value="2"/>
</dbReference>
<dbReference type="Proteomes" id="UP001162741">
    <property type="component" value="Chromosome"/>
</dbReference>
<accession>A0ABY6IV41</accession>
<dbReference type="PANTHER" id="PTHR13833">
    <property type="match status" value="1"/>
</dbReference>